<keyword evidence="1" id="KW-0645">Protease</keyword>
<feature type="chain" id="PRO_5045932548" description="Dipeptidase" evidence="2">
    <location>
        <begin position="25"/>
        <end position="572"/>
    </location>
</feature>
<feature type="signal peptide" evidence="2">
    <location>
        <begin position="1"/>
        <end position="24"/>
    </location>
</feature>
<evidence type="ECO:0000313" key="4">
    <source>
        <dbReference type="Proteomes" id="UP000732105"/>
    </source>
</evidence>
<dbReference type="Proteomes" id="UP000732105">
    <property type="component" value="Unassembled WGS sequence"/>
</dbReference>
<evidence type="ECO:0000256" key="2">
    <source>
        <dbReference type="SAM" id="SignalP"/>
    </source>
</evidence>
<comment type="caution">
    <text evidence="3">The sequence shown here is derived from an EMBL/GenBank/DDBJ whole genome shotgun (WGS) entry which is preliminary data.</text>
</comment>
<dbReference type="PANTHER" id="PTHR12994">
    <property type="entry name" value="SECERNIN"/>
    <property type="match status" value="1"/>
</dbReference>
<keyword evidence="2" id="KW-0732">Signal</keyword>
<sequence length="572" mass="64506">MKKIYAIASLLMAIFVFSTTTSQACTNYLVTRGASTDGSNMITYAADSHVLYGELYFRPAADWAEGTMIDVYEWDTGKYLGQIPQVPHTYSVVGNMNEFQLAIGETTYGGRSELGTGKQEGALIDYGSLIYLTLQRAKNAREAIKVMTELVETHGYYSSGESFSISDKNEIWILEMIGKGNGEKGAVWVARMIPDGYVSGHANQARITTFPLEGKNSISSDKMDKIFNPEVTNVYAKDVISFAKEKGYYPKDGKNKEFSFSDTYAPVDFGAARFCEIRVWSFFNDVKEGMDKYFDYCKGKVEHDDKGYATNRMPLWIKPDEKVDVLELMDHMRNHLEGTELDMAKDMGAGPYGNPYRWRPLTWKVDGVTYCNERATATQQTGFSFVAQSRNWLPDAVGGINWFGVDDAASSVYFPMYCGSTRVPKSFAVGNGKLMDFTNKSAFWVFNQVTNFAYTRYNAIHPEIAKKQKSLEKKYLSFTKIIDLAAEGMFKTDEAAAIEFLTDFSCNQGDNLTNEWREFYGYLFAKYMDGNIKEKDGDKQNPKMKQPGYSKEYYETIVKTTGDKLKVSGASH</sequence>
<name>A0ABX1WV88_9BACT</name>
<dbReference type="EMBL" id="RZNH01000012">
    <property type="protein sequence ID" value="NOU60009.1"/>
    <property type="molecule type" value="Genomic_DNA"/>
</dbReference>
<reference evidence="3 4" key="1">
    <citation type="submission" date="2018-12" db="EMBL/GenBank/DDBJ databases">
        <title>Marinifilum JC070 sp. nov., a marine bacterium isolated from Yongle Blue Hole in the South China Sea.</title>
        <authorList>
            <person name="Fu T."/>
        </authorList>
    </citation>
    <scope>NUCLEOTIDE SEQUENCE [LARGE SCALE GENOMIC DNA]</scope>
    <source>
        <strain evidence="3 4">JC070</strain>
    </source>
</reference>
<dbReference type="PROSITE" id="PS51257">
    <property type="entry name" value="PROKAR_LIPOPROTEIN"/>
    <property type="match status" value="1"/>
</dbReference>
<evidence type="ECO:0000313" key="3">
    <source>
        <dbReference type="EMBL" id="NOU60009.1"/>
    </source>
</evidence>
<dbReference type="Pfam" id="PF03577">
    <property type="entry name" value="Peptidase_C69"/>
    <property type="match status" value="1"/>
</dbReference>
<gene>
    <name evidence="3" type="ORF">ELS83_09250</name>
</gene>
<dbReference type="EC" id="3.4.-.-" evidence="1"/>
<dbReference type="RefSeq" id="WP_171595287.1">
    <property type="nucleotide sequence ID" value="NZ_RZNH01000012.1"/>
</dbReference>
<keyword evidence="4" id="KW-1185">Reference proteome</keyword>
<comment type="catalytic activity">
    <reaction evidence="1">
        <text>an L-aminoacyl-L-amino acid + H2O = 2 an L-alpha-amino acid</text>
        <dbReference type="Rhea" id="RHEA:48940"/>
        <dbReference type="ChEBI" id="CHEBI:15377"/>
        <dbReference type="ChEBI" id="CHEBI:59869"/>
        <dbReference type="ChEBI" id="CHEBI:77460"/>
    </reaction>
</comment>
<protein>
    <recommendedName>
        <fullName evidence="1">Dipeptidase</fullName>
        <ecNumber evidence="1">3.4.-.-</ecNumber>
    </recommendedName>
</protein>
<comment type="similarity">
    <text evidence="1">Belongs to the peptidase C69 family.</text>
</comment>
<dbReference type="InterPro" id="IPR005322">
    <property type="entry name" value="Peptidase_C69"/>
</dbReference>
<proteinExistence type="inferred from homology"/>
<accession>A0ABX1WV88</accession>
<evidence type="ECO:0000256" key="1">
    <source>
        <dbReference type="RuleBase" id="RU364089"/>
    </source>
</evidence>
<dbReference type="PANTHER" id="PTHR12994:SF17">
    <property type="entry name" value="LD30995P"/>
    <property type="match status" value="1"/>
</dbReference>
<organism evidence="3 4">
    <name type="scientific">Marinifilum caeruleilacunae</name>
    <dbReference type="NCBI Taxonomy" id="2499076"/>
    <lineage>
        <taxon>Bacteria</taxon>
        <taxon>Pseudomonadati</taxon>
        <taxon>Bacteroidota</taxon>
        <taxon>Bacteroidia</taxon>
        <taxon>Marinilabiliales</taxon>
        <taxon>Marinifilaceae</taxon>
    </lineage>
</organism>
<keyword evidence="1" id="KW-0224">Dipeptidase</keyword>
<keyword evidence="1" id="KW-0378">Hydrolase</keyword>